<name>A0AA90UEW1_9BACT</name>
<dbReference type="PANTHER" id="PTHR45661">
    <property type="entry name" value="SURFACE ANTIGEN"/>
    <property type="match status" value="1"/>
</dbReference>
<dbReference type="Gene3D" id="2.60.40.2620">
    <property type="entry name" value="Fimbrillin-like"/>
    <property type="match status" value="1"/>
</dbReference>
<dbReference type="Pfam" id="PF13004">
    <property type="entry name" value="BACON"/>
    <property type="match status" value="1"/>
</dbReference>
<dbReference type="RefSeq" id="WP_153128481.1">
    <property type="nucleotide sequence ID" value="NZ_VZCW01000201.1"/>
</dbReference>
<evidence type="ECO:0000313" key="2">
    <source>
        <dbReference type="EMBL" id="MQN12673.1"/>
    </source>
</evidence>
<dbReference type="SUPFAM" id="SSF52058">
    <property type="entry name" value="L domain-like"/>
    <property type="match status" value="1"/>
</dbReference>
<dbReference type="InterPro" id="IPR013783">
    <property type="entry name" value="Ig-like_fold"/>
</dbReference>
<sequence>MRTIHISKPTLLYYMVALVAMLFTGCSDDFFGSSEQHDSNRIQLSGDIDQLAVTRVNDNGFCNGDVMGVYIVDYEGNNPGTLKVSGNRGDNVRHTFDEPNYKWSSAYDLFWKDKHTHIDVYGYYPFANPESIEDYQFEVQKDQSTTTAEGEMGGYEASDFLWGKVADVTPTTSVIRLPLAHRMSNARVTLIQGSGFAEGEWANTKKIVLTANVARKASINLSTGEIKAAGSAESTMTIPSRVNDEWRTIVVPQTVAAGTTLFSITIGGVPYKFAKNEALTYVAGKMMNFGIKVDKQAGSGVYKLTLVSESITPWENDLVSHNAMTKEYIVINSTPGGLKKAITAANKDYTQVRNLKITGQIDSRDFYFMRDSMTRLSALNLKEVRIKAWGRAETTNNINENDQIPGSSFYWNSSVSGSQSLTRLVLPDTLKSIGPNAFYGCKYLSGSLIIPEGVVDIQRGAFNGCTGLNGTLSLPSTLRKLGNEGEDDNQDEGTDYYGGVFQGCKNLTGNLILPDNLEMIRGYCFSGCSGLYGELRLPSKLRRMGVCAFSGCSGLTGSLSIPQGIIAIPSEAFHDCGFNGTLTLHDGITNIANDAFNYCHFKGELHLPKSLKVISDNAFYSNDFSGELTLPSTLTHIGSNAFAYNWRLMGVLDIPEEVESVGENAFSNCRMLEGIIFPESMETIRQGAFNECYGISSIRCKGTMPAHIESGAFDGVAKDNFTLEVPESAISQYQAAPGWCDFKRIAAHHKLVCRPSVACALSTEHKQKLVINAEGEWEVASKPDWCEVSPASGNKKTEVTLTIKGMAKNADSRDGKVVFRLKNKDYTHECSVTQYGYEYGEDEWITLQKATKGNNGGINIVLLGDGFNAKDIASRDYLKDIKQEVEYFFGIEPYKTYRDYFNVYTAIPLSTESGVGTVNTIRYNRFNTTFTGGVGLKADYDEVFDYALGAPTVNKGNLNQTLIIIVPNSTDYGGICQMWEDGSAIAFCPKSTYGYPLDTRGVIQHEAGGHGFGKLGDEYIYHNAFIDACDCSCCGHVLEFNGAKSLGWYDNLELTGKMHSVGWSHLIFDDRYSDIVDIYEGGYMHNRGVFRSEPNSCMNNDIPYYSTISRESIVKRIKAYAGETYSFEDFVKNDKRDAGIVESRTFGGNGDQRTAGTYQHAPMIHKGSPLKMAKVRRHR</sequence>
<organism evidence="2 3">
    <name type="scientific">Segatella copri</name>
    <dbReference type="NCBI Taxonomy" id="165179"/>
    <lineage>
        <taxon>Bacteria</taxon>
        <taxon>Pseudomonadati</taxon>
        <taxon>Bacteroidota</taxon>
        <taxon>Bacteroidia</taxon>
        <taxon>Bacteroidales</taxon>
        <taxon>Prevotellaceae</taxon>
        <taxon>Segatella</taxon>
    </lineage>
</organism>
<protein>
    <submittedName>
        <fullName evidence="2">Leucine-rich repeat protein</fullName>
    </submittedName>
</protein>
<dbReference type="InterPro" id="IPR025049">
    <property type="entry name" value="Mfa-like_1"/>
</dbReference>
<dbReference type="AlphaFoldDB" id="A0AA90UEW1"/>
<proteinExistence type="predicted"/>
<dbReference type="InterPro" id="IPR032675">
    <property type="entry name" value="LRR_dom_sf"/>
</dbReference>
<dbReference type="InterPro" id="IPR026906">
    <property type="entry name" value="LRR_5"/>
</dbReference>
<dbReference type="Pfam" id="PF13306">
    <property type="entry name" value="LRR_5"/>
    <property type="match status" value="2"/>
</dbReference>
<gene>
    <name evidence="2" type="ORF">F7D95_07535</name>
</gene>
<comment type="caution">
    <text evidence="2">The sequence shown here is derived from an EMBL/GenBank/DDBJ whole genome shotgun (WGS) entry which is preliminary data.</text>
</comment>
<dbReference type="CDD" id="cd14948">
    <property type="entry name" value="BACON"/>
    <property type="match status" value="1"/>
</dbReference>
<evidence type="ECO:0000259" key="1">
    <source>
        <dbReference type="Pfam" id="PF13004"/>
    </source>
</evidence>
<dbReference type="Proteomes" id="UP000442105">
    <property type="component" value="Unassembled WGS sequence"/>
</dbReference>
<dbReference type="InterPro" id="IPR019026">
    <property type="entry name" value="Peptidase_M64_IgA"/>
</dbReference>
<dbReference type="InterPro" id="IPR042278">
    <property type="entry name" value="Mfa-like_1_N"/>
</dbReference>
<dbReference type="PANTHER" id="PTHR45661:SF3">
    <property type="entry name" value="IG-LIKE DOMAIN-CONTAINING PROTEIN"/>
    <property type="match status" value="1"/>
</dbReference>
<dbReference type="Pfam" id="PF09471">
    <property type="entry name" value="Peptidase_M64"/>
    <property type="match status" value="1"/>
</dbReference>
<dbReference type="InterPro" id="IPR053139">
    <property type="entry name" value="Surface_bspA-like"/>
</dbReference>
<dbReference type="CDD" id="cd13121">
    <property type="entry name" value="BF2867_like_C"/>
    <property type="match status" value="1"/>
</dbReference>
<dbReference type="Gene3D" id="3.80.10.10">
    <property type="entry name" value="Ribonuclease Inhibitor"/>
    <property type="match status" value="2"/>
</dbReference>
<dbReference type="PROSITE" id="PS51257">
    <property type="entry name" value="PROKAR_LIPOPROTEIN"/>
    <property type="match status" value="1"/>
</dbReference>
<dbReference type="Pfam" id="PF13149">
    <property type="entry name" value="Mfa_like_1"/>
    <property type="match status" value="1"/>
</dbReference>
<reference evidence="3" key="1">
    <citation type="submission" date="2019-09" db="EMBL/GenBank/DDBJ databases">
        <title>Distinct polysaccharide growth profiles of human intestinal Prevotella copri isolates.</title>
        <authorList>
            <person name="Fehlner-Peach H."/>
            <person name="Magnabosco C."/>
            <person name="Raghavan V."/>
            <person name="Scher J.U."/>
            <person name="Tett A."/>
            <person name="Cox L.M."/>
            <person name="Gottsegen C."/>
            <person name="Watters A."/>
            <person name="Wiltshire- Gordon J.D."/>
            <person name="Segata N."/>
            <person name="Bonneau R."/>
            <person name="Littman D.R."/>
        </authorList>
    </citation>
    <scope>NUCLEOTIDE SEQUENCE [LARGE SCALE GENOMIC DNA]</scope>
    <source>
        <strain evidence="3">iAQ1179</strain>
    </source>
</reference>
<evidence type="ECO:0000313" key="3">
    <source>
        <dbReference type="Proteomes" id="UP000442105"/>
    </source>
</evidence>
<dbReference type="Gene3D" id="2.60.40.10">
    <property type="entry name" value="Immunoglobulins"/>
    <property type="match status" value="1"/>
</dbReference>
<accession>A0AA90UEW1</accession>
<dbReference type="InterPro" id="IPR024079">
    <property type="entry name" value="MetalloPept_cat_dom_sf"/>
</dbReference>
<feature type="domain" description="BACON" evidence="1">
    <location>
        <begin position="776"/>
        <end position="834"/>
    </location>
</feature>
<dbReference type="Gene3D" id="2.60.40.2630">
    <property type="match status" value="1"/>
</dbReference>
<dbReference type="Gene3D" id="3.40.50.12480">
    <property type="match status" value="1"/>
</dbReference>
<dbReference type="GO" id="GO:0008237">
    <property type="term" value="F:metallopeptidase activity"/>
    <property type="evidence" value="ECO:0007669"/>
    <property type="project" value="InterPro"/>
</dbReference>
<dbReference type="InterPro" id="IPR024361">
    <property type="entry name" value="BACON"/>
</dbReference>
<dbReference type="CDD" id="cd13120">
    <property type="entry name" value="BF2867_like_N"/>
    <property type="match status" value="1"/>
</dbReference>
<dbReference type="EMBL" id="VZCW01000201">
    <property type="protein sequence ID" value="MQN12673.1"/>
    <property type="molecule type" value="Genomic_DNA"/>
</dbReference>
<dbReference type="Gene3D" id="3.40.390.10">
    <property type="entry name" value="Collagenase (Catalytic Domain)"/>
    <property type="match status" value="1"/>
</dbReference>